<dbReference type="InterPro" id="IPR005674">
    <property type="entry name" value="CocE/Ser_esterase"/>
</dbReference>
<dbReference type="Gene3D" id="1.10.3020.20">
    <property type="match status" value="1"/>
</dbReference>
<protein>
    <submittedName>
        <fullName evidence="3">Alpha/beta-hydrolase</fullName>
    </submittedName>
</protein>
<dbReference type="SMART" id="SM00939">
    <property type="entry name" value="PepX_C"/>
    <property type="match status" value="1"/>
</dbReference>
<keyword evidence="4" id="KW-1185">Reference proteome</keyword>
<dbReference type="PANTHER" id="PTHR43056:SF10">
    <property type="entry name" value="COCE_NOND FAMILY, PUTATIVE (AFU_ORTHOLOGUE AFUA_7G00600)-RELATED"/>
    <property type="match status" value="1"/>
</dbReference>
<dbReference type="Pfam" id="PF02129">
    <property type="entry name" value="Peptidase_S15"/>
    <property type="match status" value="1"/>
</dbReference>
<dbReference type="Gene3D" id="3.40.50.1820">
    <property type="entry name" value="alpha/beta hydrolase"/>
    <property type="match status" value="1"/>
</dbReference>
<feature type="domain" description="Xaa-Pro dipeptidyl-peptidase C-terminal" evidence="2">
    <location>
        <begin position="331"/>
        <end position="582"/>
    </location>
</feature>
<dbReference type="Proteomes" id="UP000799778">
    <property type="component" value="Unassembled WGS sequence"/>
</dbReference>
<evidence type="ECO:0000256" key="1">
    <source>
        <dbReference type="ARBA" id="ARBA00022801"/>
    </source>
</evidence>
<name>A0A6A5XPH7_9PLEO</name>
<dbReference type="PANTHER" id="PTHR43056">
    <property type="entry name" value="PEPTIDASE S9 PROLYL OLIGOPEPTIDASE"/>
    <property type="match status" value="1"/>
</dbReference>
<keyword evidence="1 3" id="KW-0378">Hydrolase</keyword>
<evidence type="ECO:0000259" key="2">
    <source>
        <dbReference type="SMART" id="SM00939"/>
    </source>
</evidence>
<dbReference type="InterPro" id="IPR050585">
    <property type="entry name" value="Xaa-Pro_dipeptidyl-ppase/CocE"/>
</dbReference>
<dbReference type="SUPFAM" id="SSF49785">
    <property type="entry name" value="Galactose-binding domain-like"/>
    <property type="match status" value="1"/>
</dbReference>
<dbReference type="GeneID" id="54290622"/>
<organism evidence="3 4">
    <name type="scientific">Aaosphaeria arxii CBS 175.79</name>
    <dbReference type="NCBI Taxonomy" id="1450172"/>
    <lineage>
        <taxon>Eukaryota</taxon>
        <taxon>Fungi</taxon>
        <taxon>Dikarya</taxon>
        <taxon>Ascomycota</taxon>
        <taxon>Pezizomycotina</taxon>
        <taxon>Dothideomycetes</taxon>
        <taxon>Pleosporomycetidae</taxon>
        <taxon>Pleosporales</taxon>
        <taxon>Pleosporales incertae sedis</taxon>
        <taxon>Aaosphaeria</taxon>
    </lineage>
</organism>
<dbReference type="EMBL" id="ML978070">
    <property type="protein sequence ID" value="KAF2014630.1"/>
    <property type="molecule type" value="Genomic_DNA"/>
</dbReference>
<dbReference type="AlphaFoldDB" id="A0A6A5XPH7"/>
<sequence>MATEIDGIQIPFGDARQPKALPLDHPKARWGGFKTETTILRAGHVRRPGCLPLPCDIKFERDQPVKLRDGVTIYVDVYRPVNESIAHPALLAWSPYGKEPGRGNQVLDDFIFRMGVPLHKLSEFQRWEGPDPAYWVYHGFTVVNADPRGVYKSEGNIYQFGSQEGRDGADCVDWIGSQPWCNGKVGLTGNSWLSISQWFIAAERPKYLAAISPWEGVTDVFRHTSLGGVMSKPAMDFNLQLLQVNVGENSWENTVEMITKSLQYGAYHEDKRAKIENIDVPAYVTASWSNPIHSYGTFHGYVNLKSPKWLRVHDTWEWPDYYNEENRTDLHKYFDYYLKGIENDWPSTPRLRAKLIDTSKPVGNSGTDFTCLDFPSPKMKSFKLFLDAENGSLTETYPVESTLSYVASTGSKSLTYTFSRDTKFCGPIQICLQVSVENGTDTDIFVSLDRLPNGSDRPAEQLKIPYERSYQSGLIRMARMLNLSRELGLLFYKGPNGSARLSRRTLREEISRPGFPAPDLSQSKPVKEGQIETVQVPITPMGMLFRAGDRLRVTFSGLDPAIFPPVDQSTLQTADGDHVSTSVNKDVKVQLHYLLYFA</sequence>
<accession>A0A6A5XPH7</accession>
<dbReference type="InterPro" id="IPR000383">
    <property type="entry name" value="Xaa-Pro-like_dom"/>
</dbReference>
<evidence type="ECO:0000313" key="4">
    <source>
        <dbReference type="Proteomes" id="UP000799778"/>
    </source>
</evidence>
<dbReference type="InterPro" id="IPR008979">
    <property type="entry name" value="Galactose-bd-like_sf"/>
</dbReference>
<dbReference type="Pfam" id="PF08530">
    <property type="entry name" value="PepX_C"/>
    <property type="match status" value="1"/>
</dbReference>
<dbReference type="GO" id="GO:0008239">
    <property type="term" value="F:dipeptidyl-peptidase activity"/>
    <property type="evidence" value="ECO:0007669"/>
    <property type="project" value="InterPro"/>
</dbReference>
<dbReference type="InterPro" id="IPR013736">
    <property type="entry name" value="Xaa-Pro_dipept_C"/>
</dbReference>
<dbReference type="OrthoDB" id="2578740at2759"/>
<reference evidence="3" key="1">
    <citation type="journal article" date="2020" name="Stud. Mycol.">
        <title>101 Dothideomycetes genomes: a test case for predicting lifestyles and emergence of pathogens.</title>
        <authorList>
            <person name="Haridas S."/>
            <person name="Albert R."/>
            <person name="Binder M."/>
            <person name="Bloem J."/>
            <person name="Labutti K."/>
            <person name="Salamov A."/>
            <person name="Andreopoulos B."/>
            <person name="Baker S."/>
            <person name="Barry K."/>
            <person name="Bills G."/>
            <person name="Bluhm B."/>
            <person name="Cannon C."/>
            <person name="Castanera R."/>
            <person name="Culley D."/>
            <person name="Daum C."/>
            <person name="Ezra D."/>
            <person name="Gonzalez J."/>
            <person name="Henrissat B."/>
            <person name="Kuo A."/>
            <person name="Liang C."/>
            <person name="Lipzen A."/>
            <person name="Lutzoni F."/>
            <person name="Magnuson J."/>
            <person name="Mondo S."/>
            <person name="Nolan M."/>
            <person name="Ohm R."/>
            <person name="Pangilinan J."/>
            <person name="Park H.-J."/>
            <person name="Ramirez L."/>
            <person name="Alfaro M."/>
            <person name="Sun H."/>
            <person name="Tritt A."/>
            <person name="Yoshinaga Y."/>
            <person name="Zwiers L.-H."/>
            <person name="Turgeon B."/>
            <person name="Goodwin S."/>
            <person name="Spatafora J."/>
            <person name="Crous P."/>
            <person name="Grigoriev I."/>
        </authorList>
    </citation>
    <scope>NUCLEOTIDE SEQUENCE</scope>
    <source>
        <strain evidence="3">CBS 175.79</strain>
    </source>
</reference>
<evidence type="ECO:0000313" key="3">
    <source>
        <dbReference type="EMBL" id="KAF2014630.1"/>
    </source>
</evidence>
<dbReference type="RefSeq" id="XP_033382969.1">
    <property type="nucleotide sequence ID" value="XM_033533225.1"/>
</dbReference>
<dbReference type="Gene3D" id="2.60.120.260">
    <property type="entry name" value="Galactose-binding domain-like"/>
    <property type="match status" value="1"/>
</dbReference>
<gene>
    <name evidence="3" type="ORF">BU24DRAFT_482135</name>
</gene>
<dbReference type="InterPro" id="IPR029058">
    <property type="entry name" value="AB_hydrolase_fold"/>
</dbReference>
<dbReference type="NCBIfam" id="TIGR00976">
    <property type="entry name" value="CocE_NonD"/>
    <property type="match status" value="1"/>
</dbReference>
<proteinExistence type="predicted"/>
<dbReference type="SUPFAM" id="SSF53474">
    <property type="entry name" value="alpha/beta-Hydrolases"/>
    <property type="match status" value="1"/>
</dbReference>